<dbReference type="KEGG" id="lpf:lpl1934"/>
<proteinExistence type="predicted"/>
<sequence>MLREVIKNRIEKGQTEENKEKLQKKLENPPEHYEKHEDIENLLMPKKNKPGRNLQVVVLDQVETNSNEFSTAFPHTHQAKYIP</sequence>
<reference evidence="2 3" key="1">
    <citation type="journal article" date="2004" name="Nat. Genet.">
        <title>Evidence in the Legionella pneumophila genome for exploitation of host cell functions and high genome plasticity.</title>
        <authorList>
            <person name="Cazalet C."/>
            <person name="Rusniok C."/>
            <person name="Bruggemann H."/>
            <person name="Zidane N."/>
            <person name="Magnier A."/>
            <person name="Ma L."/>
            <person name="Tichit M."/>
            <person name="Jarraud S."/>
            <person name="Bouchier C."/>
            <person name="Vandenesch F."/>
            <person name="Kunst F."/>
            <person name="Etienne J."/>
            <person name="Glaser P."/>
            <person name="Buchrieser C."/>
        </authorList>
    </citation>
    <scope>NUCLEOTIDE SEQUENCE [LARGE SCALE GENOMIC DNA]</scope>
    <source>
        <strain evidence="2 3">Lens</strain>
    </source>
</reference>
<evidence type="ECO:0000256" key="1">
    <source>
        <dbReference type="SAM" id="MobiDB-lite"/>
    </source>
</evidence>
<accession>Q5WV83</accession>
<protein>
    <submittedName>
        <fullName evidence="2">Uncharacterized protein</fullName>
    </submittedName>
</protein>
<organism evidence="2 3">
    <name type="scientific">Legionella pneumophila (strain Lens)</name>
    <dbReference type="NCBI Taxonomy" id="297245"/>
    <lineage>
        <taxon>Bacteria</taxon>
        <taxon>Pseudomonadati</taxon>
        <taxon>Pseudomonadota</taxon>
        <taxon>Gammaproteobacteria</taxon>
        <taxon>Legionellales</taxon>
        <taxon>Legionellaceae</taxon>
        <taxon>Legionella</taxon>
    </lineage>
</organism>
<evidence type="ECO:0000313" key="3">
    <source>
        <dbReference type="Proteomes" id="UP000002517"/>
    </source>
</evidence>
<dbReference type="HOGENOM" id="CLU_2538422_0_0_6"/>
<dbReference type="LegioList" id="lpl1934"/>
<dbReference type="EMBL" id="CR628337">
    <property type="protein sequence ID" value="CAH16174.1"/>
    <property type="molecule type" value="Genomic_DNA"/>
</dbReference>
<name>Q5WV83_LEGPL</name>
<evidence type="ECO:0000313" key="2">
    <source>
        <dbReference type="EMBL" id="CAH16174.1"/>
    </source>
</evidence>
<gene>
    <name evidence="2" type="ordered locus">lpl1934</name>
</gene>
<dbReference type="Proteomes" id="UP000002517">
    <property type="component" value="Chromosome"/>
</dbReference>
<dbReference type="AlphaFoldDB" id="Q5WV83"/>
<feature type="region of interest" description="Disordered" evidence="1">
    <location>
        <begin position="1"/>
        <end position="34"/>
    </location>
</feature>